<keyword evidence="6" id="KW-0067">ATP-binding</keyword>
<evidence type="ECO:0000259" key="8">
    <source>
        <dbReference type="PROSITE" id="PS50137"/>
    </source>
</evidence>
<evidence type="ECO:0000313" key="11">
    <source>
        <dbReference type="EMBL" id="MBY71931.1"/>
    </source>
</evidence>
<dbReference type="FunFam" id="3.40.50.300:FF:000284">
    <property type="entry name" value="probable ATP-dependent RNA helicase YTHDC2"/>
    <property type="match status" value="1"/>
</dbReference>
<dbReference type="GO" id="GO:0045944">
    <property type="term" value="P:positive regulation of transcription by RNA polymerase II"/>
    <property type="evidence" value="ECO:0007669"/>
    <property type="project" value="TreeGrafter"/>
</dbReference>
<evidence type="ECO:0000259" key="10">
    <source>
        <dbReference type="PROSITE" id="PS51194"/>
    </source>
</evidence>
<dbReference type="GO" id="GO:0043138">
    <property type="term" value="F:3'-5' DNA helicase activity"/>
    <property type="evidence" value="ECO:0007669"/>
    <property type="project" value="TreeGrafter"/>
</dbReference>
<dbReference type="EMBL" id="GGMS01002728">
    <property type="protein sequence ID" value="MBY71931.1"/>
    <property type="molecule type" value="Transcribed_RNA"/>
</dbReference>
<dbReference type="InterPro" id="IPR011545">
    <property type="entry name" value="DEAD/DEAH_box_helicase_dom"/>
</dbReference>
<dbReference type="InterPro" id="IPR014720">
    <property type="entry name" value="dsRBD_dom"/>
</dbReference>
<dbReference type="InterPro" id="IPR001650">
    <property type="entry name" value="Helicase_C-like"/>
</dbReference>
<dbReference type="SMART" id="SM00487">
    <property type="entry name" value="DEXDc"/>
    <property type="match status" value="1"/>
</dbReference>
<dbReference type="Pfam" id="PF00271">
    <property type="entry name" value="Helicase_C"/>
    <property type="match status" value="1"/>
</dbReference>
<comment type="similarity">
    <text evidence="1">Belongs to the DEAD box helicase family. DEAH subfamily.</text>
</comment>
<proteinExistence type="inferred from homology"/>
<evidence type="ECO:0000256" key="7">
    <source>
        <dbReference type="PROSITE-ProRule" id="PRU00266"/>
    </source>
</evidence>
<dbReference type="PANTHER" id="PTHR18934">
    <property type="entry name" value="ATP-DEPENDENT RNA HELICASE"/>
    <property type="match status" value="1"/>
</dbReference>
<feature type="domain" description="Helicase C-terminal" evidence="10">
    <location>
        <begin position="594"/>
        <end position="765"/>
    </location>
</feature>
<dbReference type="PROSITE" id="PS50137">
    <property type="entry name" value="DS_RBD"/>
    <property type="match status" value="1"/>
</dbReference>
<gene>
    <name evidence="11" type="primary">DHX9_0</name>
    <name evidence="11" type="ORF">g.71486</name>
</gene>
<dbReference type="PROSITE" id="PS51194">
    <property type="entry name" value="HELICASE_CTER"/>
    <property type="match status" value="1"/>
</dbReference>
<keyword evidence="7" id="KW-0694">RNA-binding</keyword>
<sequence length="1114" mass="126801">MMDGVRRLTSSMANLTTADTIVSAKTDNPATTLARWCSKKNLKPQFKFSVRQLDHMVICELMIPGYKYIGHGHSKTVKSAKKKATSDFLLFLVHQKELKLETSSILEKIKKNAKDSKINPLPEINESKNVDKNLVQSNWTIIEAKNRLKTYIKSHEKNCYTTNCTVNGKYYIVKMSIFIEELKKTITVYKTDVSQKSATEKCELSLVRKLYALGLIKHCLTSQKKNEKSIFNFFDVCVNNDLVNDVYCLLKDLNIRLMINKNTVIQKGETFLLNHVSTNVKAPRITSRLNEFSSNVLLWIPPTANWNAWLGIQINNSKSLTQLSNKIERYTEKKKKSLILQKRIKDRADLPIFNKKHDILDIIKNNSVVIVHGGTGCGKTTQVCQFILDKYIHTKKGAYCNIICTQPRKVSAISIAQRVAYERAENLGKSVGYAVRFDNINPRKFGAILFCTTEILIRKLKNGLIGVSHVIVDEIHERRADSEFLLIILKNMVQKYPDLRVILMSANANLKVFSKYFNNCPIIDVKGRCYPVKEYFLEDIVQMLNFTPKIKNLIKKNKIDEKQVNCNLMVSKAYPINIRNKVALIDEDSHHLEIVESLLIYIENKLKMKGAILIFLPGWAWISELNEHLEKTINIAKKFSILPLHSTLSRAEQHKVFKSAPNGKRKIILSTNIAETSVTIDDVVFVIDYGKVKTVEFFDNITKLNTVWASKVNVEQRKGRAGRVQAGVCFNLYSKERFNKLNDNISPELINCSLSKIGLTIKLLKLGDINTFLKKAIDPPPEEAIKNVITVLKEIKCLNGNGELTALGNILAQLPLEPQLGRMMILGNILMLGDSLSTIAAGSSTKYDIFIGDYDDQHTMKNNFSANRCSDQLVFLNAFMQWNSSNDYCISNDNDILEEFGLSNSGLITTNNIKNQIIKIFMSFGFPKSCFEMQDFDFGKTGVVEPQLDLIPALLTMAFYPNIYSYKENRKVNIRSKDFAVVSRHSVNSPKFKNQKLADKFQSPFFVFEEQVNVMCMHSTMVTPIHLLLFGARKVEYMDSLVVLDDWIYLRMDVKVAAAIVALRPAIDDLIVRTAENPKLISKLNETDIRLISILTNLCNYNAGRHNLYPIKFD</sequence>
<accession>A0A2S2Q2R1</accession>
<dbReference type="GO" id="GO:0050684">
    <property type="term" value="P:regulation of mRNA processing"/>
    <property type="evidence" value="ECO:0007669"/>
    <property type="project" value="TreeGrafter"/>
</dbReference>
<evidence type="ECO:0000256" key="1">
    <source>
        <dbReference type="ARBA" id="ARBA00008792"/>
    </source>
</evidence>
<evidence type="ECO:0000259" key="9">
    <source>
        <dbReference type="PROSITE" id="PS51192"/>
    </source>
</evidence>
<dbReference type="GO" id="GO:1990904">
    <property type="term" value="C:ribonucleoprotein complex"/>
    <property type="evidence" value="ECO:0007669"/>
    <property type="project" value="TreeGrafter"/>
</dbReference>
<feature type="domain" description="Helicase ATP-binding" evidence="9">
    <location>
        <begin position="360"/>
        <end position="526"/>
    </location>
</feature>
<dbReference type="GO" id="GO:0005524">
    <property type="term" value="F:ATP binding"/>
    <property type="evidence" value="ECO:0007669"/>
    <property type="project" value="UniProtKB-KW"/>
</dbReference>
<dbReference type="CDD" id="cd18791">
    <property type="entry name" value="SF2_C_RHA"/>
    <property type="match status" value="1"/>
</dbReference>
<keyword evidence="5 11" id="KW-0347">Helicase</keyword>
<dbReference type="Gene3D" id="3.30.160.20">
    <property type="match status" value="2"/>
</dbReference>
<dbReference type="GO" id="GO:0016887">
    <property type="term" value="F:ATP hydrolysis activity"/>
    <property type="evidence" value="ECO:0007669"/>
    <property type="project" value="TreeGrafter"/>
</dbReference>
<evidence type="ECO:0000256" key="4">
    <source>
        <dbReference type="ARBA" id="ARBA00022801"/>
    </source>
</evidence>
<dbReference type="InterPro" id="IPR027417">
    <property type="entry name" value="P-loop_NTPase"/>
</dbReference>
<dbReference type="GO" id="GO:0003723">
    <property type="term" value="F:RNA binding"/>
    <property type="evidence" value="ECO:0007669"/>
    <property type="project" value="UniProtKB-UniRule"/>
</dbReference>
<keyword evidence="4" id="KW-0378">Hydrolase</keyword>
<dbReference type="InterPro" id="IPR007502">
    <property type="entry name" value="Helicase-assoc_dom"/>
</dbReference>
<dbReference type="GO" id="GO:0003724">
    <property type="term" value="F:RNA helicase activity"/>
    <property type="evidence" value="ECO:0007669"/>
    <property type="project" value="UniProtKB-EC"/>
</dbReference>
<dbReference type="Pfam" id="PF00270">
    <property type="entry name" value="DEAD"/>
    <property type="match status" value="1"/>
</dbReference>
<dbReference type="Gene3D" id="1.20.120.1080">
    <property type="match status" value="1"/>
</dbReference>
<dbReference type="InterPro" id="IPR002464">
    <property type="entry name" value="DNA/RNA_helicase_DEAH_CS"/>
</dbReference>
<evidence type="ECO:0000256" key="6">
    <source>
        <dbReference type="ARBA" id="ARBA00022840"/>
    </source>
</evidence>
<dbReference type="SMART" id="SM00358">
    <property type="entry name" value="DSRM"/>
    <property type="match status" value="1"/>
</dbReference>
<dbReference type="SMART" id="SM00847">
    <property type="entry name" value="HA2"/>
    <property type="match status" value="1"/>
</dbReference>
<dbReference type="PROSITE" id="PS00690">
    <property type="entry name" value="DEAH_ATP_HELICASE"/>
    <property type="match status" value="1"/>
</dbReference>
<dbReference type="EC" id="3.6.4.13" evidence="2"/>
<evidence type="ECO:0000256" key="5">
    <source>
        <dbReference type="ARBA" id="ARBA00022806"/>
    </source>
</evidence>
<protein>
    <recommendedName>
        <fullName evidence="2">RNA helicase</fullName>
        <ecNumber evidence="2">3.6.4.13</ecNumber>
    </recommendedName>
</protein>
<name>A0A2S2Q2R1_9HEMI</name>
<keyword evidence="3" id="KW-0547">Nucleotide-binding</keyword>
<dbReference type="Gene3D" id="3.40.50.300">
    <property type="entry name" value="P-loop containing nucleotide triphosphate hydrolases"/>
    <property type="match status" value="2"/>
</dbReference>
<dbReference type="GO" id="GO:0005730">
    <property type="term" value="C:nucleolus"/>
    <property type="evidence" value="ECO:0007669"/>
    <property type="project" value="TreeGrafter"/>
</dbReference>
<dbReference type="PANTHER" id="PTHR18934:SF119">
    <property type="entry name" value="ATP-DEPENDENT RNA HELICASE A"/>
    <property type="match status" value="1"/>
</dbReference>
<evidence type="ECO:0000256" key="2">
    <source>
        <dbReference type="ARBA" id="ARBA00012552"/>
    </source>
</evidence>
<evidence type="ECO:0000256" key="3">
    <source>
        <dbReference type="ARBA" id="ARBA00022741"/>
    </source>
</evidence>
<dbReference type="SMART" id="SM00490">
    <property type="entry name" value="HELICc"/>
    <property type="match status" value="1"/>
</dbReference>
<dbReference type="InterPro" id="IPR014001">
    <property type="entry name" value="Helicase_ATP-bd"/>
</dbReference>
<dbReference type="SUPFAM" id="SSF54768">
    <property type="entry name" value="dsRNA-binding domain-like"/>
    <property type="match status" value="2"/>
</dbReference>
<feature type="domain" description="DRBM" evidence="8">
    <location>
        <begin position="28"/>
        <end position="94"/>
    </location>
</feature>
<organism evidence="11">
    <name type="scientific">Sipha flava</name>
    <name type="common">yellow sugarcane aphid</name>
    <dbReference type="NCBI Taxonomy" id="143950"/>
    <lineage>
        <taxon>Eukaryota</taxon>
        <taxon>Metazoa</taxon>
        <taxon>Ecdysozoa</taxon>
        <taxon>Arthropoda</taxon>
        <taxon>Hexapoda</taxon>
        <taxon>Insecta</taxon>
        <taxon>Pterygota</taxon>
        <taxon>Neoptera</taxon>
        <taxon>Paraneoptera</taxon>
        <taxon>Hemiptera</taxon>
        <taxon>Sternorrhyncha</taxon>
        <taxon>Aphidomorpha</taxon>
        <taxon>Aphidoidea</taxon>
        <taxon>Aphididae</taxon>
        <taxon>Sipha</taxon>
    </lineage>
</organism>
<dbReference type="AlphaFoldDB" id="A0A2S2Q2R1"/>
<dbReference type="OrthoDB" id="5600252at2759"/>
<reference evidence="11" key="1">
    <citation type="submission" date="2018-04" db="EMBL/GenBank/DDBJ databases">
        <title>Transcriptome assembly of Sipha flava.</title>
        <authorList>
            <person name="Scully E.D."/>
            <person name="Geib S.M."/>
            <person name="Palmer N.A."/>
            <person name="Koch K."/>
            <person name="Bradshaw J."/>
            <person name="Heng-Moss T."/>
            <person name="Sarath G."/>
        </authorList>
    </citation>
    <scope>NUCLEOTIDE SEQUENCE</scope>
</reference>
<dbReference type="SUPFAM" id="SSF52540">
    <property type="entry name" value="P-loop containing nucleoside triphosphate hydrolases"/>
    <property type="match status" value="1"/>
</dbReference>
<dbReference type="PROSITE" id="PS51192">
    <property type="entry name" value="HELICASE_ATP_BIND_1"/>
    <property type="match status" value="1"/>
</dbReference>